<keyword evidence="3" id="KW-0072">Autophagy</keyword>
<organism evidence="4 5">
    <name type="scientific">Polychaeton citri CBS 116435</name>
    <dbReference type="NCBI Taxonomy" id="1314669"/>
    <lineage>
        <taxon>Eukaryota</taxon>
        <taxon>Fungi</taxon>
        <taxon>Dikarya</taxon>
        <taxon>Ascomycota</taxon>
        <taxon>Pezizomycotina</taxon>
        <taxon>Dothideomycetes</taxon>
        <taxon>Dothideomycetidae</taxon>
        <taxon>Capnodiales</taxon>
        <taxon>Capnodiaceae</taxon>
        <taxon>Polychaeton</taxon>
    </lineage>
</organism>
<name>A0A9P4Q4W5_9PEZI</name>
<dbReference type="GO" id="GO:1990316">
    <property type="term" value="C:Atg1/ULK1 kinase complex"/>
    <property type="evidence" value="ECO:0007669"/>
    <property type="project" value="TreeGrafter"/>
</dbReference>
<evidence type="ECO:0000256" key="2">
    <source>
        <dbReference type="ARBA" id="ARBA00018874"/>
    </source>
</evidence>
<keyword evidence="5" id="KW-1185">Reference proteome</keyword>
<comment type="similarity">
    <text evidence="1">Belongs to the ATG101 family.</text>
</comment>
<dbReference type="InterPro" id="IPR012445">
    <property type="entry name" value="ATG101"/>
</dbReference>
<gene>
    <name evidence="4" type="ORF">K431DRAFT_321630</name>
</gene>
<dbReference type="EMBL" id="MU003809">
    <property type="protein sequence ID" value="KAF2719615.1"/>
    <property type="molecule type" value="Genomic_DNA"/>
</dbReference>
<evidence type="ECO:0000313" key="4">
    <source>
        <dbReference type="EMBL" id="KAF2719615.1"/>
    </source>
</evidence>
<dbReference type="AlphaFoldDB" id="A0A9P4Q4W5"/>
<comment type="caution">
    <text evidence="4">The sequence shown here is derived from an EMBL/GenBank/DDBJ whole genome shotgun (WGS) entry which is preliminary data.</text>
</comment>
<evidence type="ECO:0000256" key="3">
    <source>
        <dbReference type="ARBA" id="ARBA00023006"/>
    </source>
</evidence>
<accession>A0A9P4Q4W5</accession>
<dbReference type="PANTHER" id="PTHR13292">
    <property type="entry name" value="AUTOPHAGY-RELATED PROTEIN 101"/>
    <property type="match status" value="1"/>
</dbReference>
<dbReference type="Proteomes" id="UP000799441">
    <property type="component" value="Unassembled WGS sequence"/>
</dbReference>
<evidence type="ECO:0000256" key="1">
    <source>
        <dbReference type="ARBA" id="ARBA00007130"/>
    </source>
</evidence>
<dbReference type="Pfam" id="PF07855">
    <property type="entry name" value="ATG101"/>
    <property type="match status" value="1"/>
</dbReference>
<dbReference type="PANTHER" id="PTHR13292:SF0">
    <property type="entry name" value="AUTOPHAGY-RELATED PROTEIN 101"/>
    <property type="match status" value="1"/>
</dbReference>
<sequence length="198" mass="22793">MEARRAPEYTLEVSADRGSVKEVIRGLLHTIFFHRFFTTLYPATHDVFDLTLPYVSDTDLESLIDTRAVSLLRQLDPTSHQSSPQYNQRAGRCTVQVQFLEKKRKKGWFVAKADEETVWEVWTIEVTQTISRNETEATRNRRIMERELRKAALKVLSICARDKGHIPPITTNDSNPFPYQIVVNPKSEGWGQKIGGIF</sequence>
<proteinExistence type="inferred from homology"/>
<dbReference type="GO" id="GO:0000407">
    <property type="term" value="C:phagophore assembly site"/>
    <property type="evidence" value="ECO:0007669"/>
    <property type="project" value="TreeGrafter"/>
</dbReference>
<protein>
    <recommendedName>
        <fullName evidence="2">Autophagy-related protein 101</fullName>
    </recommendedName>
</protein>
<dbReference type="GO" id="GO:0019901">
    <property type="term" value="F:protein kinase binding"/>
    <property type="evidence" value="ECO:0007669"/>
    <property type="project" value="TreeGrafter"/>
</dbReference>
<evidence type="ECO:0000313" key="5">
    <source>
        <dbReference type="Proteomes" id="UP000799441"/>
    </source>
</evidence>
<dbReference type="OrthoDB" id="10259639at2759"/>
<reference evidence="4" key="1">
    <citation type="journal article" date="2020" name="Stud. Mycol.">
        <title>101 Dothideomycetes genomes: a test case for predicting lifestyles and emergence of pathogens.</title>
        <authorList>
            <person name="Haridas S."/>
            <person name="Albert R."/>
            <person name="Binder M."/>
            <person name="Bloem J."/>
            <person name="Labutti K."/>
            <person name="Salamov A."/>
            <person name="Andreopoulos B."/>
            <person name="Baker S."/>
            <person name="Barry K."/>
            <person name="Bills G."/>
            <person name="Bluhm B."/>
            <person name="Cannon C."/>
            <person name="Castanera R."/>
            <person name="Culley D."/>
            <person name="Daum C."/>
            <person name="Ezra D."/>
            <person name="Gonzalez J."/>
            <person name="Henrissat B."/>
            <person name="Kuo A."/>
            <person name="Liang C."/>
            <person name="Lipzen A."/>
            <person name="Lutzoni F."/>
            <person name="Magnuson J."/>
            <person name="Mondo S."/>
            <person name="Nolan M."/>
            <person name="Ohm R."/>
            <person name="Pangilinan J."/>
            <person name="Park H.-J."/>
            <person name="Ramirez L."/>
            <person name="Alfaro M."/>
            <person name="Sun H."/>
            <person name="Tritt A."/>
            <person name="Yoshinaga Y."/>
            <person name="Zwiers L.-H."/>
            <person name="Turgeon B."/>
            <person name="Goodwin S."/>
            <person name="Spatafora J."/>
            <person name="Crous P."/>
            <person name="Grigoriev I."/>
        </authorList>
    </citation>
    <scope>NUCLEOTIDE SEQUENCE</scope>
    <source>
        <strain evidence="4">CBS 116435</strain>
    </source>
</reference>
<dbReference type="GO" id="GO:0000045">
    <property type="term" value="P:autophagosome assembly"/>
    <property type="evidence" value="ECO:0007669"/>
    <property type="project" value="TreeGrafter"/>
</dbReference>